<gene>
    <name evidence="2" type="ORF">M2280_002722</name>
</gene>
<organism evidence="2 3">
    <name type="scientific">Prescottella agglutinans</name>
    <dbReference type="NCBI Taxonomy" id="1644129"/>
    <lineage>
        <taxon>Bacteria</taxon>
        <taxon>Bacillati</taxon>
        <taxon>Actinomycetota</taxon>
        <taxon>Actinomycetes</taxon>
        <taxon>Mycobacteriales</taxon>
        <taxon>Nocardiaceae</taxon>
        <taxon>Prescottella</taxon>
    </lineage>
</organism>
<dbReference type="Gene3D" id="3.40.50.1110">
    <property type="entry name" value="SGNH hydrolase"/>
    <property type="match status" value="1"/>
</dbReference>
<dbReference type="EC" id="3.1.2.2" evidence="2"/>
<protein>
    <submittedName>
        <fullName evidence="2">Acyl-CoA thioesterase-1</fullName>
        <ecNumber evidence="2">3.1.1.2</ecNumber>
        <ecNumber evidence="2">3.1.1.5</ecNumber>
        <ecNumber evidence="2">3.1.2.-</ecNumber>
        <ecNumber evidence="2">3.1.2.2</ecNumber>
    </submittedName>
</protein>
<keyword evidence="3" id="KW-1185">Reference proteome</keyword>
<dbReference type="EC" id="3.1.2.-" evidence="2"/>
<reference evidence="2 3" key="1">
    <citation type="submission" date="2023-04" db="EMBL/GenBank/DDBJ databases">
        <title>Forest soil microbial communities from Buena Vista Peninsula, Colon Province, Panama.</title>
        <authorList>
            <person name="Bouskill N."/>
        </authorList>
    </citation>
    <scope>NUCLEOTIDE SEQUENCE [LARGE SCALE GENOMIC DNA]</scope>
    <source>
        <strain evidence="2 3">CFH S0262</strain>
    </source>
</reference>
<dbReference type="EC" id="3.1.1.5" evidence="2"/>
<dbReference type="EMBL" id="JARXVC010000006">
    <property type="protein sequence ID" value="MDH6281501.1"/>
    <property type="molecule type" value="Genomic_DNA"/>
</dbReference>
<dbReference type="GO" id="GO:0004622">
    <property type="term" value="F:phosphatidylcholine lysophospholipase activity"/>
    <property type="evidence" value="ECO:0007669"/>
    <property type="project" value="UniProtKB-EC"/>
</dbReference>
<dbReference type="InterPro" id="IPR036514">
    <property type="entry name" value="SGNH_hydro_sf"/>
</dbReference>
<dbReference type="GO" id="GO:0004064">
    <property type="term" value="F:arylesterase activity"/>
    <property type="evidence" value="ECO:0007669"/>
    <property type="project" value="UniProtKB-EC"/>
</dbReference>
<sequence>MINPMLEKLIRFQHPERALPYAQNLSVRTLSGIFGTDEDQYRAVLEALDVQRAEVAARLAADPRISAHLEKVPFERGAHVVAIGESTTAERLSWFEILRTTLETQRPDLELRFTNLAVAGATSTQMLAAVPAIRRQRADWMFCMLGANDSQRLGSIDGPQLVTRQETIRNLTELRAQAFPGDSSRWVWVTPTPVDETLVAAFPFFRDAGTTWTNADLSSLAAAILDTADLVVDSTPAVPEAHAFTEDGLHLGIATQEALAARILEALSEGGLR</sequence>
<dbReference type="EC" id="3.1.1.2" evidence="2"/>
<dbReference type="Pfam" id="PF13472">
    <property type="entry name" value="Lipase_GDSL_2"/>
    <property type="match status" value="1"/>
</dbReference>
<comment type="caution">
    <text evidence="2">The sequence shown here is derived from an EMBL/GenBank/DDBJ whole genome shotgun (WGS) entry which is preliminary data.</text>
</comment>
<evidence type="ECO:0000313" key="2">
    <source>
        <dbReference type="EMBL" id="MDH6281501.1"/>
    </source>
</evidence>
<dbReference type="InterPro" id="IPR013830">
    <property type="entry name" value="SGNH_hydro"/>
</dbReference>
<dbReference type="RefSeq" id="WP_280760832.1">
    <property type="nucleotide sequence ID" value="NZ_JARXVC010000006.1"/>
</dbReference>
<dbReference type="Proteomes" id="UP001160334">
    <property type="component" value="Unassembled WGS sequence"/>
</dbReference>
<accession>A0ABT6MB15</accession>
<proteinExistence type="predicted"/>
<name>A0ABT6MB15_9NOCA</name>
<evidence type="ECO:0000259" key="1">
    <source>
        <dbReference type="Pfam" id="PF13472"/>
    </source>
</evidence>
<evidence type="ECO:0000313" key="3">
    <source>
        <dbReference type="Proteomes" id="UP001160334"/>
    </source>
</evidence>
<dbReference type="SUPFAM" id="SSF52266">
    <property type="entry name" value="SGNH hydrolase"/>
    <property type="match status" value="1"/>
</dbReference>
<keyword evidence="2" id="KW-0378">Hydrolase</keyword>
<feature type="domain" description="SGNH hydrolase-type esterase" evidence="1">
    <location>
        <begin position="83"/>
        <end position="253"/>
    </location>
</feature>